<dbReference type="AlphaFoldDB" id="A0A7T3RBP8"/>
<evidence type="ECO:0000313" key="4">
    <source>
        <dbReference type="Proteomes" id="UP000595224"/>
    </source>
</evidence>
<feature type="domain" description="Outer membrane-associated lipoprotein TP0453" evidence="2">
    <location>
        <begin position="28"/>
        <end position="292"/>
    </location>
</feature>
<protein>
    <recommendedName>
        <fullName evidence="2">Outer membrane-associated lipoprotein TP0453 domain-containing protein</fullName>
    </recommendedName>
</protein>
<dbReference type="Pfam" id="PF20740">
    <property type="entry name" value="TP0453"/>
    <property type="match status" value="1"/>
</dbReference>
<evidence type="ECO:0000313" key="3">
    <source>
        <dbReference type="EMBL" id="QQA00142.1"/>
    </source>
</evidence>
<feature type="signal peptide" evidence="1">
    <location>
        <begin position="1"/>
        <end position="25"/>
    </location>
</feature>
<dbReference type="RefSeq" id="WP_198441989.1">
    <property type="nucleotide sequence ID" value="NZ_CBCSHE010000001.1"/>
</dbReference>
<accession>A0A7T3RBP8</accession>
<dbReference type="InterPro" id="IPR049340">
    <property type="entry name" value="TP0453"/>
</dbReference>
<keyword evidence="1" id="KW-0732">Signal</keyword>
<evidence type="ECO:0000256" key="1">
    <source>
        <dbReference type="SAM" id="SignalP"/>
    </source>
</evidence>
<dbReference type="EMBL" id="CP064936">
    <property type="protein sequence ID" value="QQA00142.1"/>
    <property type="molecule type" value="Genomic_DNA"/>
</dbReference>
<feature type="chain" id="PRO_5032556487" description="Outer membrane-associated lipoprotein TP0453 domain-containing protein" evidence="1">
    <location>
        <begin position="26"/>
        <end position="316"/>
    </location>
</feature>
<organism evidence="3 4">
    <name type="scientific">Treponema peruense</name>
    <dbReference type="NCBI Taxonomy" id="2787628"/>
    <lineage>
        <taxon>Bacteria</taxon>
        <taxon>Pseudomonadati</taxon>
        <taxon>Spirochaetota</taxon>
        <taxon>Spirochaetia</taxon>
        <taxon>Spirochaetales</taxon>
        <taxon>Treponemataceae</taxon>
        <taxon>Treponema</taxon>
    </lineage>
</organism>
<dbReference type="KEGG" id="tper:IWA51_07585"/>
<dbReference type="Proteomes" id="UP000595224">
    <property type="component" value="Chromosome"/>
</dbReference>
<keyword evidence="4" id="KW-1185">Reference proteome</keyword>
<proteinExistence type="predicted"/>
<dbReference type="PROSITE" id="PS51257">
    <property type="entry name" value="PROKAR_LIPOPROTEIN"/>
    <property type="match status" value="1"/>
</dbReference>
<name>A0A7T3RBP8_9SPIR</name>
<gene>
    <name evidence="3" type="ORF">IWA51_07585</name>
</gene>
<evidence type="ECO:0000259" key="2">
    <source>
        <dbReference type="Pfam" id="PF20740"/>
    </source>
</evidence>
<sequence>MRKRSALLLAALIFILASCKTTSPAVEEQVNVLALLEQDSSIYVRIPVSSHVDLTSAVLSSAFDGVSKKDARSFAQRVSELYAGIGTVEDRSRIQVASSASIPQVAVGTVFSKKHGWSKRTYNAKTTDAVEKNGSFTVYDPSAGELSVSFPSPSVFVSAAKVEPLLNRYAEYSDYADLSATSYSSWVSQQSSDILFYITRPGQYLRNLIGQSVSIGTDAIYGSLSYIPSKKNPDSYSGLYSMMFRIHLLDKRAAAAFRSVLSLSFGMMGAKITQTDDFTIEISDVEITQKQIEDLFMRDPVTGKHFKVVGDKIIKE</sequence>
<reference evidence="3 4" key="1">
    <citation type="submission" date="2020-11" db="EMBL/GenBank/DDBJ databases">
        <title>Treponema Peruensis nv. sp., first commensal Treponema isolated from human feces.</title>
        <authorList>
            <person name="Belkhou C."/>
            <person name="Raes J."/>
        </authorList>
    </citation>
    <scope>NUCLEOTIDE SEQUENCE [LARGE SCALE GENOMIC DNA]</scope>
    <source>
        <strain evidence="3 4">RCC2812</strain>
    </source>
</reference>